<accession>A0ABW0RMK2</accession>
<evidence type="ECO:0000313" key="2">
    <source>
        <dbReference type="Proteomes" id="UP001596055"/>
    </source>
</evidence>
<proteinExistence type="predicted"/>
<organism evidence="1 2">
    <name type="scientific">Marinobacter koreensis</name>
    <dbReference type="NCBI Taxonomy" id="335974"/>
    <lineage>
        <taxon>Bacteria</taxon>
        <taxon>Pseudomonadati</taxon>
        <taxon>Pseudomonadota</taxon>
        <taxon>Gammaproteobacteria</taxon>
        <taxon>Pseudomonadales</taxon>
        <taxon>Marinobacteraceae</taxon>
        <taxon>Marinobacter</taxon>
    </lineage>
</organism>
<evidence type="ECO:0000313" key="1">
    <source>
        <dbReference type="EMBL" id="MFC5545823.1"/>
    </source>
</evidence>
<comment type="caution">
    <text evidence="1">The sequence shown here is derived from an EMBL/GenBank/DDBJ whole genome shotgun (WGS) entry which is preliminary data.</text>
</comment>
<name>A0ABW0RMK2_9GAMM</name>
<dbReference type="EMBL" id="JBHSNL010000004">
    <property type="protein sequence ID" value="MFC5545823.1"/>
    <property type="molecule type" value="Genomic_DNA"/>
</dbReference>
<protein>
    <submittedName>
        <fullName evidence="1">Uncharacterized protein</fullName>
    </submittedName>
</protein>
<keyword evidence="2" id="KW-1185">Reference proteome</keyword>
<reference evidence="2" key="1">
    <citation type="journal article" date="2019" name="Int. J. Syst. Evol. Microbiol.">
        <title>The Global Catalogue of Microorganisms (GCM) 10K type strain sequencing project: providing services to taxonomists for standard genome sequencing and annotation.</title>
        <authorList>
            <consortium name="The Broad Institute Genomics Platform"/>
            <consortium name="The Broad Institute Genome Sequencing Center for Infectious Disease"/>
            <person name="Wu L."/>
            <person name="Ma J."/>
        </authorList>
    </citation>
    <scope>NUCLEOTIDE SEQUENCE [LARGE SCALE GENOMIC DNA]</scope>
    <source>
        <strain evidence="2">CGMCC 4.1799</strain>
    </source>
</reference>
<dbReference type="Proteomes" id="UP001596055">
    <property type="component" value="Unassembled WGS sequence"/>
</dbReference>
<gene>
    <name evidence="1" type="ORF">ACFPQA_12215</name>
</gene>
<sequence length="66" mass="7576">MAKKLTLTFVEEAADPALLQKKEEVAFLVEAAIRDDEQHIRSLISDFSIQELILIDECLQKARRFS</sequence>
<dbReference type="RefSeq" id="WP_248159848.1">
    <property type="nucleotide sequence ID" value="NZ_JAKZAJ010000005.1"/>
</dbReference>